<keyword evidence="1" id="KW-1003">Cell membrane</keyword>
<evidence type="ECO:0000256" key="3">
    <source>
        <dbReference type="ARBA" id="ARBA00022989"/>
    </source>
</evidence>
<dbReference type="RefSeq" id="WP_112991107.1">
    <property type="nucleotide sequence ID" value="NZ_PTLZ01000001.1"/>
</dbReference>
<dbReference type="GO" id="GO:0005886">
    <property type="term" value="C:plasma membrane"/>
    <property type="evidence" value="ECO:0007669"/>
    <property type="project" value="InterPro"/>
</dbReference>
<accession>A0A4R6GJU4</accession>
<evidence type="ECO:0000256" key="5">
    <source>
        <dbReference type="SAM" id="Phobius"/>
    </source>
</evidence>
<keyword evidence="3 5" id="KW-1133">Transmembrane helix</keyword>
<evidence type="ECO:0000256" key="1">
    <source>
        <dbReference type="ARBA" id="ARBA00022475"/>
    </source>
</evidence>
<evidence type="ECO:0000256" key="2">
    <source>
        <dbReference type="ARBA" id="ARBA00022692"/>
    </source>
</evidence>
<organism evidence="7 8">
    <name type="scientific">Herminiimonas fonticola</name>
    <dbReference type="NCBI Taxonomy" id="303380"/>
    <lineage>
        <taxon>Bacteria</taxon>
        <taxon>Pseudomonadati</taxon>
        <taxon>Pseudomonadota</taxon>
        <taxon>Betaproteobacteria</taxon>
        <taxon>Burkholderiales</taxon>
        <taxon>Oxalobacteraceae</taxon>
        <taxon>Herminiimonas</taxon>
    </lineage>
</organism>
<reference evidence="7 8" key="1">
    <citation type="submission" date="2019-03" db="EMBL/GenBank/DDBJ databases">
        <title>Genomic Encyclopedia of Type Strains, Phase IV (KMG-IV): sequencing the most valuable type-strain genomes for metagenomic binning, comparative biology and taxonomic classification.</title>
        <authorList>
            <person name="Goeker M."/>
        </authorList>
    </citation>
    <scope>NUCLEOTIDE SEQUENCE [LARGE SCALE GENOMIC DNA]</scope>
    <source>
        <strain evidence="7 8">DSM 18555</strain>
    </source>
</reference>
<keyword evidence="2 5" id="KW-0812">Transmembrane</keyword>
<dbReference type="AlphaFoldDB" id="A0A4R6GJU4"/>
<evidence type="ECO:0000313" key="7">
    <source>
        <dbReference type="EMBL" id="TDN94445.1"/>
    </source>
</evidence>
<evidence type="ECO:0000256" key="4">
    <source>
        <dbReference type="ARBA" id="ARBA00023136"/>
    </source>
</evidence>
<sequence>MKILFRILAAIFFIIFFGFALKNTDEVTLRFFLGYVIQGPLVLLLLGFFVAGAVLGVLAMLPMVFRSRRDVAKNKKALLTIQNEAQAQLLAKSQPPQPDAVSQL</sequence>
<comment type="caution">
    <text evidence="7">The sequence shown here is derived from an EMBL/GenBank/DDBJ whole genome shotgun (WGS) entry which is preliminary data.</text>
</comment>
<evidence type="ECO:0000313" key="8">
    <source>
        <dbReference type="Proteomes" id="UP000294737"/>
    </source>
</evidence>
<keyword evidence="4 5" id="KW-0472">Membrane</keyword>
<dbReference type="Pfam" id="PF06305">
    <property type="entry name" value="LapA_dom"/>
    <property type="match status" value="1"/>
</dbReference>
<dbReference type="OrthoDB" id="9154783at2"/>
<feature type="domain" description="Lipopolysaccharide assembly protein A" evidence="6">
    <location>
        <begin position="22"/>
        <end position="84"/>
    </location>
</feature>
<dbReference type="Proteomes" id="UP000294737">
    <property type="component" value="Unassembled WGS sequence"/>
</dbReference>
<proteinExistence type="predicted"/>
<name>A0A4R6GJU4_9BURK</name>
<gene>
    <name evidence="7" type="ORF">EV677_0990</name>
</gene>
<evidence type="ECO:0000259" key="6">
    <source>
        <dbReference type="Pfam" id="PF06305"/>
    </source>
</evidence>
<protein>
    <submittedName>
        <fullName evidence="7">Putative integral membrane protein</fullName>
    </submittedName>
</protein>
<dbReference type="InterPro" id="IPR010445">
    <property type="entry name" value="LapA_dom"/>
</dbReference>
<keyword evidence="8" id="KW-1185">Reference proteome</keyword>
<feature type="transmembrane region" description="Helical" evidence="5">
    <location>
        <begin position="32"/>
        <end position="65"/>
    </location>
</feature>
<dbReference type="EMBL" id="SNWF01000004">
    <property type="protein sequence ID" value="TDN94445.1"/>
    <property type="molecule type" value="Genomic_DNA"/>
</dbReference>